<reference evidence="1 2" key="1">
    <citation type="journal article" date="2021" name="J. Hered.">
        <title>A chromosome-level genome assembly of the parasitoid wasp, Cotesia glomerata (Hymenoptera: Braconidae).</title>
        <authorList>
            <person name="Pinto B.J."/>
            <person name="Weis J.J."/>
            <person name="Gamble T."/>
            <person name="Ode P.J."/>
            <person name="Paul R."/>
            <person name="Zaspel J.M."/>
        </authorList>
    </citation>
    <scope>NUCLEOTIDE SEQUENCE [LARGE SCALE GENOMIC DNA]</scope>
    <source>
        <strain evidence="1">CgM1</strain>
    </source>
</reference>
<protein>
    <submittedName>
        <fullName evidence="1">Uncharacterized protein</fullName>
    </submittedName>
</protein>
<proteinExistence type="predicted"/>
<dbReference type="EMBL" id="JAHXZJ010002609">
    <property type="protein sequence ID" value="KAH0540758.1"/>
    <property type="molecule type" value="Genomic_DNA"/>
</dbReference>
<comment type="caution">
    <text evidence="1">The sequence shown here is derived from an EMBL/GenBank/DDBJ whole genome shotgun (WGS) entry which is preliminary data.</text>
</comment>
<dbReference type="Proteomes" id="UP000826195">
    <property type="component" value="Unassembled WGS sequence"/>
</dbReference>
<sequence length="89" mass="9815">MQSGNGSGLVPYSGNQTVARGQRNTALSFPIRKLDWNNCRGAECVLERSLGPSTSAAVQFQEDLLSERESLCYTSDSDVIFVFDIYSQM</sequence>
<organism evidence="1 2">
    <name type="scientific">Cotesia glomerata</name>
    <name type="common">Lepidopteran parasitic wasp</name>
    <name type="synonym">Apanteles glomeratus</name>
    <dbReference type="NCBI Taxonomy" id="32391"/>
    <lineage>
        <taxon>Eukaryota</taxon>
        <taxon>Metazoa</taxon>
        <taxon>Ecdysozoa</taxon>
        <taxon>Arthropoda</taxon>
        <taxon>Hexapoda</taxon>
        <taxon>Insecta</taxon>
        <taxon>Pterygota</taxon>
        <taxon>Neoptera</taxon>
        <taxon>Endopterygota</taxon>
        <taxon>Hymenoptera</taxon>
        <taxon>Apocrita</taxon>
        <taxon>Ichneumonoidea</taxon>
        <taxon>Braconidae</taxon>
        <taxon>Microgastrinae</taxon>
        <taxon>Cotesia</taxon>
    </lineage>
</organism>
<dbReference type="AlphaFoldDB" id="A0AAV7I1X6"/>
<accession>A0AAV7I1X6</accession>
<name>A0AAV7I1X6_COTGL</name>
<evidence type="ECO:0000313" key="1">
    <source>
        <dbReference type="EMBL" id="KAH0540758.1"/>
    </source>
</evidence>
<keyword evidence="2" id="KW-1185">Reference proteome</keyword>
<evidence type="ECO:0000313" key="2">
    <source>
        <dbReference type="Proteomes" id="UP000826195"/>
    </source>
</evidence>
<gene>
    <name evidence="1" type="ORF">KQX54_019693</name>
</gene>